<dbReference type="SUPFAM" id="SSF51905">
    <property type="entry name" value="FAD/NAD(P)-binding domain"/>
    <property type="match status" value="1"/>
</dbReference>
<evidence type="ECO:0000313" key="2">
    <source>
        <dbReference type="Proteomes" id="UP001275440"/>
    </source>
</evidence>
<dbReference type="PANTHER" id="PTHR10668:SF105">
    <property type="entry name" value="DEHYDROGENASE-RELATED"/>
    <property type="match status" value="1"/>
</dbReference>
<dbReference type="Proteomes" id="UP001275440">
    <property type="component" value="Unassembled WGS sequence"/>
</dbReference>
<dbReference type="Pfam" id="PF13450">
    <property type="entry name" value="NAD_binding_8"/>
    <property type="match status" value="1"/>
</dbReference>
<organism evidence="1 2">
    <name type="scientific">Rhodococcus zopfii</name>
    <dbReference type="NCBI Taxonomy" id="43772"/>
    <lineage>
        <taxon>Bacteria</taxon>
        <taxon>Bacillati</taxon>
        <taxon>Actinomycetota</taxon>
        <taxon>Actinomycetes</taxon>
        <taxon>Mycobacteriales</taxon>
        <taxon>Nocardiaceae</taxon>
        <taxon>Rhodococcus</taxon>
    </lineage>
</organism>
<comment type="caution">
    <text evidence="1">The sequence shown here is derived from an EMBL/GenBank/DDBJ whole genome shotgun (WGS) entry which is preliminary data.</text>
</comment>
<dbReference type="EMBL" id="WBMO01000005">
    <property type="protein sequence ID" value="MDV2478214.1"/>
    <property type="molecule type" value="Genomic_DNA"/>
</dbReference>
<reference evidence="1 2" key="1">
    <citation type="submission" date="2019-10" db="EMBL/GenBank/DDBJ databases">
        <title>Draft Genome Assembly of Rhodococcus zopfii DSM44189.</title>
        <authorList>
            <person name="Sutton J.M."/>
            <person name="Akob D.M."/>
            <person name="Bushman T.J."/>
        </authorList>
    </citation>
    <scope>NUCLEOTIDE SEQUENCE [LARGE SCALE GENOMIC DNA]</scope>
    <source>
        <strain evidence="1 2">DSM 44189</strain>
    </source>
</reference>
<dbReference type="InterPro" id="IPR036188">
    <property type="entry name" value="FAD/NAD-bd_sf"/>
</dbReference>
<gene>
    <name evidence="1" type="ORF">F8M49_27500</name>
</gene>
<dbReference type="PRINTS" id="PR00420">
    <property type="entry name" value="RNGMNOXGNASE"/>
</dbReference>
<evidence type="ECO:0000313" key="1">
    <source>
        <dbReference type="EMBL" id="MDV2478214.1"/>
    </source>
</evidence>
<name>A0ABU3WW44_9NOCA</name>
<protein>
    <submittedName>
        <fullName evidence="1">NAD(P)/FAD-dependent oxidoreductase</fullName>
    </submittedName>
</protein>
<dbReference type="Gene3D" id="3.50.50.60">
    <property type="entry name" value="FAD/NAD(P)-binding domain"/>
    <property type="match status" value="1"/>
</dbReference>
<sequence>MSSAIVVGAGPNGLAAAVTLAQRGMDVTVLEASDTIGGGTRSSERILPGLLHDDGAAVHPIGLASPFFRSLDLAAHGLEWAWSDIDLAHPLDGGRAGAMVASLDETVRLLGRDGGRWRALFGPLADSFDELAQEVLRPMVHVPRHLVPLARFGPAALLPATALGRIWRTDEAAALFAGNAAHGWHPLNRPTTSAFGLMFAAISHRYGWPVVKGGSARLTDALASVFTELGGCIETGHRVRSLTELPPADVVMLDLEPGAVADLAGDALPARVRKAYRRFRRAPAAFKVDFAVEGGLPWRDEYSSRAGTVHVCGSAAEVAAAEHDITRGRMPERPFVLVAQQYLADPQRSVGDVHPVYTYAHVPHGYTGDATEHIIAQLERFAPGTRERIIGAHARTPRALADHNPNLVGGDIIGGANTPLQLLMRPRVSTDPYYTGIPGVYICSASTPPGAGVHGMCGHNAALSALRRTERAG</sequence>
<accession>A0ABU3WW44</accession>
<proteinExistence type="predicted"/>
<dbReference type="PANTHER" id="PTHR10668">
    <property type="entry name" value="PHYTOENE DEHYDROGENASE"/>
    <property type="match status" value="1"/>
</dbReference>
<keyword evidence="2" id="KW-1185">Reference proteome</keyword>